<keyword evidence="2" id="KW-1185">Reference proteome</keyword>
<proteinExistence type="predicted"/>
<name>A0AA37LW25_9PEZI</name>
<sequence>MVPLNAAEAHTLDKILQVASLIQSGQQLRLSENLPLFPFLHPQAHDIVTTALRVNGIDYPKIRLEFHSDLGQVRFNMSEGTVHSNLTTKFASAFLAVARKAFPTSTPVALQKSSAGRKPAYTPDASWAPDRSVPTASTVLEVGVSQTRKQVDRKCNEYILGNGHVCSAIATKIWQRSTSPTTHEEVLDHLDRCYVGL</sequence>
<dbReference type="EMBL" id="BPPX01000021">
    <property type="protein sequence ID" value="GJC86321.1"/>
    <property type="molecule type" value="Genomic_DNA"/>
</dbReference>
<organism evidence="1 2">
    <name type="scientific">Colletotrichum liriopes</name>
    <dbReference type="NCBI Taxonomy" id="708192"/>
    <lineage>
        <taxon>Eukaryota</taxon>
        <taxon>Fungi</taxon>
        <taxon>Dikarya</taxon>
        <taxon>Ascomycota</taxon>
        <taxon>Pezizomycotina</taxon>
        <taxon>Sordariomycetes</taxon>
        <taxon>Hypocreomycetidae</taxon>
        <taxon>Glomerellales</taxon>
        <taxon>Glomerellaceae</taxon>
        <taxon>Colletotrichum</taxon>
        <taxon>Colletotrichum spaethianum species complex</taxon>
    </lineage>
</organism>
<evidence type="ECO:0000313" key="1">
    <source>
        <dbReference type="EMBL" id="GJC86321.1"/>
    </source>
</evidence>
<protein>
    <submittedName>
        <fullName evidence="1">Uncharacterized protein</fullName>
    </submittedName>
</protein>
<reference evidence="1 2" key="1">
    <citation type="submission" date="2021-07" db="EMBL/GenBank/DDBJ databases">
        <title>Genome data of Colletotrichum spaethianum.</title>
        <authorList>
            <person name="Utami Y.D."/>
            <person name="Hiruma K."/>
        </authorList>
    </citation>
    <scope>NUCLEOTIDE SEQUENCE [LARGE SCALE GENOMIC DNA]</scope>
    <source>
        <strain evidence="1 2">MAFF 242679</strain>
    </source>
</reference>
<evidence type="ECO:0000313" key="2">
    <source>
        <dbReference type="Proteomes" id="UP001055172"/>
    </source>
</evidence>
<comment type="caution">
    <text evidence="1">The sequence shown here is derived from an EMBL/GenBank/DDBJ whole genome shotgun (WGS) entry which is preliminary data.</text>
</comment>
<gene>
    <name evidence="1" type="ORF">ColLi_09159</name>
</gene>
<accession>A0AA37LW25</accession>
<dbReference type="AlphaFoldDB" id="A0AA37LW25"/>
<dbReference type="Proteomes" id="UP001055172">
    <property type="component" value="Unassembled WGS sequence"/>
</dbReference>